<dbReference type="InterPro" id="IPR008397">
    <property type="entry name" value="Alginate_lyase_dom"/>
</dbReference>
<evidence type="ECO:0000256" key="2">
    <source>
        <dbReference type="ARBA" id="ARBA00023239"/>
    </source>
</evidence>
<organism evidence="5 6">
    <name type="scientific">Mucilaginibacter angelicae</name>
    <dbReference type="NCBI Taxonomy" id="869718"/>
    <lineage>
        <taxon>Bacteria</taxon>
        <taxon>Pseudomonadati</taxon>
        <taxon>Bacteroidota</taxon>
        <taxon>Sphingobacteriia</taxon>
        <taxon>Sphingobacteriales</taxon>
        <taxon>Sphingobacteriaceae</taxon>
        <taxon>Mucilaginibacter</taxon>
    </lineage>
</organism>
<keyword evidence="6" id="KW-1185">Reference proteome</keyword>
<feature type="signal peptide" evidence="3">
    <location>
        <begin position="1"/>
        <end position="26"/>
    </location>
</feature>
<feature type="domain" description="Alginate lyase" evidence="4">
    <location>
        <begin position="100"/>
        <end position="332"/>
    </location>
</feature>
<comment type="caution">
    <text evidence="5">The sequence shown here is derived from an EMBL/GenBank/DDBJ whole genome shotgun (WGS) entry which is preliminary data.</text>
</comment>
<proteinExistence type="predicted"/>
<dbReference type="SUPFAM" id="SSF48230">
    <property type="entry name" value="Chondroitin AC/alginate lyase"/>
    <property type="match status" value="1"/>
</dbReference>
<evidence type="ECO:0000259" key="4">
    <source>
        <dbReference type="Pfam" id="PF05426"/>
    </source>
</evidence>
<dbReference type="InterPro" id="IPR008929">
    <property type="entry name" value="Chondroitin_lyas"/>
</dbReference>
<keyword evidence="2 5" id="KW-0456">Lyase</keyword>
<dbReference type="Pfam" id="PF05426">
    <property type="entry name" value="Alginate_lyase"/>
    <property type="match status" value="1"/>
</dbReference>
<gene>
    <name evidence="5" type="ORF">ACFFGT_27980</name>
</gene>
<sequence>MKNNLLVACAAVLACAIYSCKKTATATDNASEQVVHAEDKRLATQVTTFAHPGLLHNAADFSRMVSKVNASAQPQTSGWDKLVANSHSSSTYTMQGPVAIVYRGSGTPENYSKLYNDIAAAYQNALRWKIAGTTANADKAVQIMNAWSSTLTSIQGNADRFLAAGIYGYEFANAAEIMRSYSGWAAADFTSFKNMMLNVFYPVNHDFLTNHNGACITNYWANWDACNMASILAIGVLCDDSAKFDEAIAYFKSGAGNGAYGHAAPFAYTDQGGLAQCQESGRDQGHSCFDVSLYGAFCQMAFNQGQDLFAYNPWHDTRPRIQGMCEYIASYNLGNTVPFTTYNWGNGQTCSPQSQTVISAASRGDIRPSWELLNAHYVQLRGLSSPNITAYALQVRPEGGGGDYGSTSGGYDQLGFGTLTYTR</sequence>
<dbReference type="PROSITE" id="PS51257">
    <property type="entry name" value="PROKAR_LIPOPROTEIN"/>
    <property type="match status" value="1"/>
</dbReference>
<name>A0ABV6LF70_9SPHI</name>
<evidence type="ECO:0000313" key="6">
    <source>
        <dbReference type="Proteomes" id="UP001589828"/>
    </source>
</evidence>
<dbReference type="Proteomes" id="UP001589828">
    <property type="component" value="Unassembled WGS sequence"/>
</dbReference>
<reference evidence="5 6" key="1">
    <citation type="submission" date="2024-09" db="EMBL/GenBank/DDBJ databases">
        <authorList>
            <person name="Sun Q."/>
            <person name="Mori K."/>
        </authorList>
    </citation>
    <scope>NUCLEOTIDE SEQUENCE [LARGE SCALE GENOMIC DNA]</scope>
    <source>
        <strain evidence="5 6">NCAIM B.02415</strain>
    </source>
</reference>
<evidence type="ECO:0000313" key="5">
    <source>
        <dbReference type="EMBL" id="MFC0518086.1"/>
    </source>
</evidence>
<dbReference type="EMBL" id="JBHLTS010000077">
    <property type="protein sequence ID" value="MFC0518086.1"/>
    <property type="molecule type" value="Genomic_DNA"/>
</dbReference>
<keyword evidence="1 3" id="KW-0732">Signal</keyword>
<evidence type="ECO:0000256" key="3">
    <source>
        <dbReference type="SAM" id="SignalP"/>
    </source>
</evidence>
<dbReference type="GO" id="GO:0016829">
    <property type="term" value="F:lyase activity"/>
    <property type="evidence" value="ECO:0007669"/>
    <property type="project" value="UniProtKB-KW"/>
</dbReference>
<feature type="chain" id="PRO_5046044502" evidence="3">
    <location>
        <begin position="27"/>
        <end position="423"/>
    </location>
</feature>
<dbReference type="RefSeq" id="WP_377025811.1">
    <property type="nucleotide sequence ID" value="NZ_JBHLTS010000077.1"/>
</dbReference>
<accession>A0ABV6LF70</accession>
<protein>
    <submittedName>
        <fullName evidence="5">Alginate lyase family protein</fullName>
    </submittedName>
</protein>
<evidence type="ECO:0000256" key="1">
    <source>
        <dbReference type="ARBA" id="ARBA00022729"/>
    </source>
</evidence>
<dbReference type="Gene3D" id="1.50.10.100">
    <property type="entry name" value="Chondroitin AC/alginate lyase"/>
    <property type="match status" value="1"/>
</dbReference>